<keyword evidence="1" id="KW-0472">Membrane</keyword>
<feature type="transmembrane region" description="Helical" evidence="1">
    <location>
        <begin position="72"/>
        <end position="92"/>
    </location>
</feature>
<proteinExistence type="predicted"/>
<dbReference type="STRING" id="1121955.SAMN02745146_0670"/>
<organism evidence="3 4">
    <name type="scientific">Hymenobacter daecheongensis DSM 21074</name>
    <dbReference type="NCBI Taxonomy" id="1121955"/>
    <lineage>
        <taxon>Bacteria</taxon>
        <taxon>Pseudomonadati</taxon>
        <taxon>Bacteroidota</taxon>
        <taxon>Cytophagia</taxon>
        <taxon>Cytophagales</taxon>
        <taxon>Hymenobacteraceae</taxon>
        <taxon>Hymenobacter</taxon>
    </lineage>
</organism>
<sequence length="222" mass="24567">MPLSRRVPVLPTDSLLWPAAWAWPAFRRALLLGLALLLVLAAFVPHYFAYIQARPGFVLPDPLLAALPAHDVSGPTFGLIYLSIGATLGYLLRRPALLLHSLWAYLLLHAFRTLTLYLVPLEPPAGLLLLHDPFVDRFLYGGPTPITKDLFFSGHTATLFLLSLSVRPRLWRQVLLAATVAVGMLVLVQHTHYTYDVLAAPFFAAASYWLAGRLVRGVVQAQ</sequence>
<evidence type="ECO:0000259" key="2">
    <source>
        <dbReference type="Pfam" id="PF14360"/>
    </source>
</evidence>
<dbReference type="Pfam" id="PF14360">
    <property type="entry name" value="PAP2_C"/>
    <property type="match status" value="1"/>
</dbReference>
<accession>A0A1M6AK80</accession>
<gene>
    <name evidence="3" type="ORF">SAMN02745146_0670</name>
</gene>
<name>A0A1M6AK80_9BACT</name>
<reference evidence="3 4" key="1">
    <citation type="submission" date="2016-11" db="EMBL/GenBank/DDBJ databases">
        <authorList>
            <person name="Jaros S."/>
            <person name="Januszkiewicz K."/>
            <person name="Wedrychowicz H."/>
        </authorList>
    </citation>
    <scope>NUCLEOTIDE SEQUENCE [LARGE SCALE GENOMIC DNA]</scope>
    <source>
        <strain evidence="3 4">DSM 21074</strain>
    </source>
</reference>
<dbReference type="InterPro" id="IPR025749">
    <property type="entry name" value="Sphingomyelin_synth-like_dom"/>
</dbReference>
<feature type="transmembrane region" description="Helical" evidence="1">
    <location>
        <begin position="150"/>
        <end position="167"/>
    </location>
</feature>
<keyword evidence="1" id="KW-1133">Transmembrane helix</keyword>
<evidence type="ECO:0000313" key="4">
    <source>
        <dbReference type="Proteomes" id="UP000184418"/>
    </source>
</evidence>
<dbReference type="EMBL" id="FQYN01000001">
    <property type="protein sequence ID" value="SHI36919.1"/>
    <property type="molecule type" value="Genomic_DNA"/>
</dbReference>
<evidence type="ECO:0000256" key="1">
    <source>
        <dbReference type="SAM" id="Phobius"/>
    </source>
</evidence>
<feature type="transmembrane region" description="Helical" evidence="1">
    <location>
        <begin position="197"/>
        <end position="215"/>
    </location>
</feature>
<keyword evidence="1" id="KW-0812">Transmembrane</keyword>
<dbReference type="AlphaFoldDB" id="A0A1M6AK80"/>
<evidence type="ECO:0000313" key="3">
    <source>
        <dbReference type="EMBL" id="SHI36919.1"/>
    </source>
</evidence>
<protein>
    <submittedName>
        <fullName evidence="3">PAP2 superfamily C-terminal</fullName>
    </submittedName>
</protein>
<feature type="domain" description="Sphingomyelin synthase-like" evidence="2">
    <location>
        <begin position="149"/>
        <end position="210"/>
    </location>
</feature>
<dbReference type="Proteomes" id="UP000184418">
    <property type="component" value="Unassembled WGS sequence"/>
</dbReference>
<feature type="transmembrane region" description="Helical" evidence="1">
    <location>
        <begin position="104"/>
        <end position="130"/>
    </location>
</feature>
<feature type="transmembrane region" description="Helical" evidence="1">
    <location>
        <begin position="29"/>
        <end position="52"/>
    </location>
</feature>
<keyword evidence="4" id="KW-1185">Reference proteome</keyword>
<feature type="transmembrane region" description="Helical" evidence="1">
    <location>
        <begin position="174"/>
        <end position="191"/>
    </location>
</feature>